<accession>D0IQ96</accession>
<reference evidence="1" key="1">
    <citation type="submission" date="2009-10" db="EMBL/GenBank/DDBJ databases">
        <authorList>
            <person name="Carlson J."/>
            <person name="Booth B."/>
            <person name="Frise E."/>
            <person name="Sandler J."/>
            <person name="Wan K."/>
            <person name="Yu C."/>
            <person name="Celniker S."/>
        </authorList>
    </citation>
    <scope>NUCLEOTIDE SEQUENCE</scope>
</reference>
<evidence type="ECO:0000313" key="1">
    <source>
        <dbReference type="EMBL" id="ACX94159.1"/>
    </source>
</evidence>
<dbReference type="AlphaFoldDB" id="D0IQ96"/>
<organism evidence="1">
    <name type="scientific">Drosophila melanogaster</name>
    <name type="common">Fruit fly</name>
    <dbReference type="NCBI Taxonomy" id="7227"/>
    <lineage>
        <taxon>Eukaryota</taxon>
        <taxon>Metazoa</taxon>
        <taxon>Ecdysozoa</taxon>
        <taxon>Arthropoda</taxon>
        <taxon>Hexapoda</taxon>
        <taxon>Insecta</taxon>
        <taxon>Pterygota</taxon>
        <taxon>Neoptera</taxon>
        <taxon>Endopterygota</taxon>
        <taxon>Diptera</taxon>
        <taxon>Brachycera</taxon>
        <taxon>Muscomorpha</taxon>
        <taxon>Ephydroidea</taxon>
        <taxon>Drosophilidae</taxon>
        <taxon>Drosophila</taxon>
        <taxon>Sophophora</taxon>
    </lineage>
</organism>
<name>D0IQ96_DROME</name>
<dbReference type="EMBL" id="BT100134">
    <property type="protein sequence ID" value="ACX94159.1"/>
    <property type="molecule type" value="mRNA"/>
</dbReference>
<proteinExistence type="evidence at transcript level"/>
<protein>
    <submittedName>
        <fullName evidence="1">MIP08865p</fullName>
    </submittedName>
</protein>
<sequence length="135" mass="14818">PLFRTTAAVAALQLQFSRICLKQIYMEGSVRAEFINAALEKLPRFFVVFFFSTLPSLAGATMMPPTAQSTCQMLRKVRVVAKFESCAFGAFSITRFPTSAPSETQMETDTTAHLVFVCQAHSANFGSQFRTGDGS</sequence>
<feature type="non-terminal residue" evidence="1">
    <location>
        <position position="1"/>
    </location>
</feature>